<gene>
    <name evidence="2" type="ORF">NTEN_LOCUS1891</name>
</gene>
<dbReference type="OrthoDB" id="423559at2759"/>
<dbReference type="InterPro" id="IPR048686">
    <property type="entry name" value="SHPRH_helical_1st"/>
</dbReference>
<evidence type="ECO:0000259" key="1">
    <source>
        <dbReference type="Pfam" id="PF21325"/>
    </source>
</evidence>
<protein>
    <recommendedName>
        <fullName evidence="1">E3 ubiquitin-protein ligase SHPRH first helical domain-containing protein</fullName>
    </recommendedName>
</protein>
<organism evidence="2 3">
    <name type="scientific">Nesidiocoris tenuis</name>
    <dbReference type="NCBI Taxonomy" id="355587"/>
    <lineage>
        <taxon>Eukaryota</taxon>
        <taxon>Metazoa</taxon>
        <taxon>Ecdysozoa</taxon>
        <taxon>Arthropoda</taxon>
        <taxon>Hexapoda</taxon>
        <taxon>Insecta</taxon>
        <taxon>Pterygota</taxon>
        <taxon>Neoptera</taxon>
        <taxon>Paraneoptera</taxon>
        <taxon>Hemiptera</taxon>
        <taxon>Heteroptera</taxon>
        <taxon>Panheteroptera</taxon>
        <taxon>Cimicomorpha</taxon>
        <taxon>Miridae</taxon>
        <taxon>Dicyphina</taxon>
        <taxon>Nesidiocoris</taxon>
    </lineage>
</organism>
<feature type="non-terminal residue" evidence="2">
    <location>
        <position position="67"/>
    </location>
</feature>
<dbReference type="Proteomes" id="UP000479000">
    <property type="component" value="Unassembled WGS sequence"/>
</dbReference>
<dbReference type="AlphaFoldDB" id="A0A6H5FYC0"/>
<feature type="domain" description="E3 ubiquitin-protein ligase SHPRH first helical" evidence="1">
    <location>
        <begin position="1"/>
        <end position="67"/>
    </location>
</feature>
<dbReference type="Pfam" id="PF21325">
    <property type="entry name" value="SHPRH_helical-1st"/>
    <property type="match status" value="1"/>
</dbReference>
<keyword evidence="3" id="KW-1185">Reference proteome</keyword>
<proteinExistence type="predicted"/>
<name>A0A6H5FYC0_9HEMI</name>
<accession>A0A6H5FYC0</accession>
<dbReference type="EMBL" id="CADCXU010003063">
    <property type="protein sequence ID" value="CAA9995100.1"/>
    <property type="molecule type" value="Genomic_DNA"/>
</dbReference>
<reference evidence="2 3" key="1">
    <citation type="submission" date="2020-02" db="EMBL/GenBank/DDBJ databases">
        <authorList>
            <person name="Ferguson B K."/>
        </authorList>
    </citation>
    <scope>NUCLEOTIDE SEQUENCE [LARGE SCALE GENOMIC DNA]</scope>
</reference>
<sequence length="67" mass="7490">MEELMTDMVAKAKIDVANALRISVSSLNGLAGISWLVSDFLGAADCYRKILHLKNEYEYLLKVDTLQ</sequence>
<evidence type="ECO:0000313" key="2">
    <source>
        <dbReference type="EMBL" id="CAA9995100.1"/>
    </source>
</evidence>
<evidence type="ECO:0000313" key="3">
    <source>
        <dbReference type="Proteomes" id="UP000479000"/>
    </source>
</evidence>